<proteinExistence type="predicted"/>
<dbReference type="Gene3D" id="3.55.50.30">
    <property type="match status" value="1"/>
</dbReference>
<protein>
    <recommendedName>
        <fullName evidence="3">Secretin/TonB short N-terminal domain-containing protein</fullName>
    </recommendedName>
</protein>
<sequence>MKGWDMKNRIMIFIVAIATGFAVTAPVCAQNVEKRMNDPVTIEFKNLDIAGALKNISNMTKITILPGTDVEGKVTGKYSTVPLWTVLKALCDSTGSTYTIIDDVLYIVKLAKDGSKPAIAAKEEEKAPAKEQK</sequence>
<evidence type="ECO:0008006" key="3">
    <source>
        <dbReference type="Google" id="ProtNLM"/>
    </source>
</evidence>
<feature type="non-terminal residue" evidence="1">
    <location>
        <position position="133"/>
    </location>
</feature>
<evidence type="ECO:0000313" key="1">
    <source>
        <dbReference type="EMBL" id="PIZ14863.1"/>
    </source>
</evidence>
<dbReference type="EMBL" id="PFMR01000298">
    <property type="protein sequence ID" value="PIZ14863.1"/>
    <property type="molecule type" value="Genomic_DNA"/>
</dbReference>
<dbReference type="AlphaFoldDB" id="A0A2M7S691"/>
<name>A0A2M7S691_9BACT</name>
<reference evidence="2" key="1">
    <citation type="submission" date="2017-09" db="EMBL/GenBank/DDBJ databases">
        <title>Depth-based differentiation of microbial function through sediment-hosted aquifers and enrichment of novel symbionts in the deep terrestrial subsurface.</title>
        <authorList>
            <person name="Probst A.J."/>
            <person name="Ladd B."/>
            <person name="Jarett J.K."/>
            <person name="Geller-Mcgrath D.E."/>
            <person name="Sieber C.M.K."/>
            <person name="Emerson J.B."/>
            <person name="Anantharaman K."/>
            <person name="Thomas B.C."/>
            <person name="Malmstrom R."/>
            <person name="Stieglmeier M."/>
            <person name="Klingl A."/>
            <person name="Woyke T."/>
            <person name="Ryan C.M."/>
            <person name="Banfield J.F."/>
        </authorList>
    </citation>
    <scope>NUCLEOTIDE SEQUENCE [LARGE SCALE GENOMIC DNA]</scope>
</reference>
<dbReference type="Proteomes" id="UP000229307">
    <property type="component" value="Unassembled WGS sequence"/>
</dbReference>
<organism evidence="1 2">
    <name type="scientific">Candidatus Desantisbacteria bacterium CG_4_10_14_0_8_um_filter_48_22</name>
    <dbReference type="NCBI Taxonomy" id="1974543"/>
    <lineage>
        <taxon>Bacteria</taxon>
        <taxon>Candidatus Desantisiibacteriota</taxon>
    </lineage>
</organism>
<comment type="caution">
    <text evidence="1">The sequence shown here is derived from an EMBL/GenBank/DDBJ whole genome shotgun (WGS) entry which is preliminary data.</text>
</comment>
<evidence type="ECO:0000313" key="2">
    <source>
        <dbReference type="Proteomes" id="UP000229307"/>
    </source>
</evidence>
<gene>
    <name evidence="1" type="ORF">COY52_10950</name>
</gene>
<accession>A0A2M7S691</accession>